<feature type="compositionally biased region" description="Basic and acidic residues" evidence="1">
    <location>
        <begin position="592"/>
        <end position="618"/>
    </location>
</feature>
<feature type="compositionally biased region" description="Low complexity" evidence="1">
    <location>
        <begin position="157"/>
        <end position="170"/>
    </location>
</feature>
<feature type="region of interest" description="Disordered" evidence="1">
    <location>
        <begin position="568"/>
        <end position="618"/>
    </location>
</feature>
<feature type="compositionally biased region" description="Low complexity" evidence="1">
    <location>
        <begin position="568"/>
        <end position="581"/>
    </location>
</feature>
<gene>
    <name evidence="3" type="ORF">PC117_g25453</name>
</gene>
<feature type="region of interest" description="Disordered" evidence="1">
    <location>
        <begin position="269"/>
        <end position="294"/>
    </location>
</feature>
<dbReference type="InterPro" id="IPR036397">
    <property type="entry name" value="RNaseH_sf"/>
</dbReference>
<feature type="non-terminal residue" evidence="3">
    <location>
        <position position="1"/>
    </location>
</feature>
<dbReference type="EMBL" id="RCMK01001982">
    <property type="protein sequence ID" value="KAG2886012.1"/>
    <property type="molecule type" value="Genomic_DNA"/>
</dbReference>
<feature type="compositionally biased region" description="Pro residues" evidence="1">
    <location>
        <begin position="460"/>
        <end position="469"/>
    </location>
</feature>
<proteinExistence type="predicted"/>
<dbReference type="VEuPathDB" id="FungiDB:PC110_g11761"/>
<dbReference type="Proteomes" id="UP000736787">
    <property type="component" value="Unassembled WGS sequence"/>
</dbReference>
<dbReference type="SUPFAM" id="SSF53098">
    <property type="entry name" value="Ribonuclease H-like"/>
    <property type="match status" value="1"/>
</dbReference>
<reference evidence="3" key="1">
    <citation type="submission" date="2018-10" db="EMBL/GenBank/DDBJ databases">
        <title>Effector identification in a new, highly contiguous assembly of the strawberry crown rot pathogen Phytophthora cactorum.</title>
        <authorList>
            <person name="Armitage A.D."/>
            <person name="Nellist C.F."/>
            <person name="Bates H."/>
            <person name="Vickerstaff R.J."/>
            <person name="Harrison R.J."/>
        </authorList>
    </citation>
    <scope>NUCLEOTIDE SEQUENCE</scope>
    <source>
        <strain evidence="3">4040</strain>
    </source>
</reference>
<dbReference type="GO" id="GO:0004523">
    <property type="term" value="F:RNA-DNA hybrid ribonuclease activity"/>
    <property type="evidence" value="ECO:0007669"/>
    <property type="project" value="InterPro"/>
</dbReference>
<protein>
    <recommendedName>
        <fullName evidence="2">RNase H type-1 domain-containing protein</fullName>
    </recommendedName>
</protein>
<evidence type="ECO:0000313" key="3">
    <source>
        <dbReference type="EMBL" id="KAG2886012.1"/>
    </source>
</evidence>
<evidence type="ECO:0000259" key="2">
    <source>
        <dbReference type="PROSITE" id="PS50879"/>
    </source>
</evidence>
<dbReference type="InterPro" id="IPR012337">
    <property type="entry name" value="RNaseH-like_sf"/>
</dbReference>
<dbReference type="PROSITE" id="PS50879">
    <property type="entry name" value="RNASE_H_1"/>
    <property type="match status" value="1"/>
</dbReference>
<sequence length="618" mass="66295">DDGDDARRQDALLQEDEAGVHAPALRPSAASAQPASVLAVYAHNASRFDCTLCVYTAGSFAALKRHRDSRHRRTAFLDKFSAGCACGTPFDSRLAAARHAPACASLSSTASATTSSPAGASSHTDDGVEATVTAAAQAEPDLPHQDTELTASPPLASSSDVDVQDLQDQSRWGPPLSRALVTTRIADRLGELPPPRWGPPLPRTIVASRIAARLDAIPAPRWDPPLPRDLVASRIAARLAPPTEPPLQPDSVMVEMPTEPALPQPMEVTVDEETKESEPPSAAAPAPSRPVTDSTVVTAANAEWLLKFDGACRRAPNHGGAGAALFSPDGSAAWTCSCYMPNASETNNTAEYTALLLGARAATDHGATQLRVQGDSLLVIRQVKGIYATKSTRLRTLRNAVRAELAKVSRWSLHHIDRQDNGHADRLANRALDMKNTLVECAAHPGRDSCTTSTALQPATAPPASPPPADTVDTVDMGMDAASDDERRADVDDGEVYAPMTIGPDEVPARRPRLRLRQLSDEELEAAGDVVERLGAALSAKITDAEDWATAEGYITALPHLLYDKLQPYSRTQPQSQQPSRPLRRQRQPAAAHHEQQRGAERRQGEEQQQDDKRDSER</sequence>
<dbReference type="PANTHER" id="PTHR46387">
    <property type="entry name" value="POLYNUCLEOTIDYL TRANSFERASE, RIBONUCLEASE H-LIKE SUPERFAMILY PROTEIN"/>
    <property type="match status" value="1"/>
</dbReference>
<dbReference type="CDD" id="cd09279">
    <property type="entry name" value="RNase_HI_like"/>
    <property type="match status" value="1"/>
</dbReference>
<organism evidence="3 4">
    <name type="scientific">Phytophthora cactorum</name>
    <dbReference type="NCBI Taxonomy" id="29920"/>
    <lineage>
        <taxon>Eukaryota</taxon>
        <taxon>Sar</taxon>
        <taxon>Stramenopiles</taxon>
        <taxon>Oomycota</taxon>
        <taxon>Peronosporomycetes</taxon>
        <taxon>Peronosporales</taxon>
        <taxon>Peronosporaceae</taxon>
        <taxon>Phytophthora</taxon>
    </lineage>
</organism>
<feature type="region of interest" description="Disordered" evidence="1">
    <location>
        <begin position="1"/>
        <end position="20"/>
    </location>
</feature>
<feature type="domain" description="RNase H type-1" evidence="2">
    <location>
        <begin position="300"/>
        <end position="433"/>
    </location>
</feature>
<dbReference type="PANTHER" id="PTHR46387:SF2">
    <property type="entry name" value="RIBONUCLEASE HI"/>
    <property type="match status" value="1"/>
</dbReference>
<dbReference type="Gene3D" id="3.30.420.10">
    <property type="entry name" value="Ribonuclease H-like superfamily/Ribonuclease H"/>
    <property type="match status" value="1"/>
</dbReference>
<dbReference type="GO" id="GO:0003676">
    <property type="term" value="F:nucleic acid binding"/>
    <property type="evidence" value="ECO:0007669"/>
    <property type="project" value="InterPro"/>
</dbReference>
<dbReference type="Pfam" id="PF13456">
    <property type="entry name" value="RVT_3"/>
    <property type="match status" value="1"/>
</dbReference>
<accession>A0A8T1AS09</accession>
<evidence type="ECO:0000313" key="4">
    <source>
        <dbReference type="Proteomes" id="UP000736787"/>
    </source>
</evidence>
<dbReference type="AlphaFoldDB" id="A0A8T1AS09"/>
<name>A0A8T1AS09_9STRA</name>
<comment type="caution">
    <text evidence="3">The sequence shown here is derived from an EMBL/GenBank/DDBJ whole genome shotgun (WGS) entry which is preliminary data.</text>
</comment>
<feature type="region of interest" description="Disordered" evidence="1">
    <location>
        <begin position="446"/>
        <end position="476"/>
    </location>
</feature>
<evidence type="ECO:0000256" key="1">
    <source>
        <dbReference type="SAM" id="MobiDB-lite"/>
    </source>
</evidence>
<dbReference type="InterPro" id="IPR002156">
    <property type="entry name" value="RNaseH_domain"/>
</dbReference>
<feature type="compositionally biased region" description="Basic and acidic residues" evidence="1">
    <location>
        <begin position="1"/>
        <end position="10"/>
    </location>
</feature>
<feature type="region of interest" description="Disordered" evidence="1">
    <location>
        <begin position="139"/>
        <end position="174"/>
    </location>
</feature>